<comment type="function">
    <text evidence="9">Mediates the uptake of pyruvate into mitochondria.</text>
</comment>
<dbReference type="EMBL" id="OZ019911">
    <property type="protein sequence ID" value="CAK9213691.1"/>
    <property type="molecule type" value="Genomic_DNA"/>
</dbReference>
<sequence length="118" mass="13349">MAATLKAFWNSPVGPKTTHFWGPVANWGFVVAGLADTQKPPDMISENMTGAMCIYSLLFMRFAYMVKPRNYLLFGVHASNECVQLYQLQRWYRAQGQTQLEEGVKKLEDGVKKVEAAE</sequence>
<name>A0ABP0U607_9BRYO</name>
<keyword evidence="3 9" id="KW-0813">Transport</keyword>
<proteinExistence type="inferred from homology"/>
<evidence type="ECO:0000256" key="3">
    <source>
        <dbReference type="ARBA" id="ARBA00022448"/>
    </source>
</evidence>
<dbReference type="InterPro" id="IPR005336">
    <property type="entry name" value="MPC"/>
</dbReference>
<evidence type="ECO:0000313" key="11">
    <source>
        <dbReference type="Proteomes" id="UP001497512"/>
    </source>
</evidence>
<comment type="similarity">
    <text evidence="2 9">Belongs to the mitochondrial pyruvate carrier (MPC) (TC 2.A.105) family.</text>
</comment>
<keyword evidence="8" id="KW-0472">Membrane</keyword>
<keyword evidence="5 9" id="KW-0999">Mitochondrion inner membrane</keyword>
<evidence type="ECO:0000256" key="7">
    <source>
        <dbReference type="ARBA" id="ARBA00023128"/>
    </source>
</evidence>
<evidence type="ECO:0000256" key="6">
    <source>
        <dbReference type="ARBA" id="ARBA00022989"/>
    </source>
</evidence>
<keyword evidence="4" id="KW-0812">Transmembrane</keyword>
<keyword evidence="7 9" id="KW-0496">Mitochondrion</keyword>
<accession>A0ABP0U607</accession>
<reference evidence="10" key="1">
    <citation type="submission" date="2024-02" db="EMBL/GenBank/DDBJ databases">
        <authorList>
            <consortium name="ELIXIR-Norway"/>
            <consortium name="Elixir Norway"/>
        </authorList>
    </citation>
    <scope>NUCLEOTIDE SEQUENCE</scope>
</reference>
<evidence type="ECO:0000256" key="8">
    <source>
        <dbReference type="ARBA" id="ARBA00023136"/>
    </source>
</evidence>
<organism evidence="10 11">
    <name type="scientific">Sphagnum troendelagicum</name>
    <dbReference type="NCBI Taxonomy" id="128251"/>
    <lineage>
        <taxon>Eukaryota</taxon>
        <taxon>Viridiplantae</taxon>
        <taxon>Streptophyta</taxon>
        <taxon>Embryophyta</taxon>
        <taxon>Bryophyta</taxon>
        <taxon>Sphagnophytina</taxon>
        <taxon>Sphagnopsida</taxon>
        <taxon>Sphagnales</taxon>
        <taxon>Sphagnaceae</taxon>
        <taxon>Sphagnum</taxon>
    </lineage>
</organism>
<evidence type="ECO:0000256" key="4">
    <source>
        <dbReference type="ARBA" id="ARBA00022692"/>
    </source>
</evidence>
<keyword evidence="11" id="KW-1185">Reference proteome</keyword>
<evidence type="ECO:0000256" key="5">
    <source>
        <dbReference type="ARBA" id="ARBA00022792"/>
    </source>
</evidence>
<dbReference type="Pfam" id="PF03650">
    <property type="entry name" value="MPC"/>
    <property type="match status" value="1"/>
</dbReference>
<evidence type="ECO:0000256" key="2">
    <source>
        <dbReference type="ARBA" id="ARBA00006416"/>
    </source>
</evidence>
<evidence type="ECO:0000256" key="9">
    <source>
        <dbReference type="RuleBase" id="RU363100"/>
    </source>
</evidence>
<comment type="subcellular location">
    <subcellularLocation>
        <location evidence="1 9">Mitochondrion inner membrane</location>
        <topology evidence="1 9">Multi-pass membrane protein</topology>
    </subcellularLocation>
</comment>
<dbReference type="Proteomes" id="UP001497512">
    <property type="component" value="Chromosome 19"/>
</dbReference>
<evidence type="ECO:0000313" key="10">
    <source>
        <dbReference type="EMBL" id="CAK9213691.1"/>
    </source>
</evidence>
<keyword evidence="6" id="KW-1133">Transmembrane helix</keyword>
<gene>
    <name evidence="10" type="ORF">CSSPTR1EN2_LOCUS11881</name>
</gene>
<evidence type="ECO:0000256" key="1">
    <source>
        <dbReference type="ARBA" id="ARBA00004448"/>
    </source>
</evidence>
<dbReference type="PANTHER" id="PTHR14154">
    <property type="entry name" value="UPF0041 BRAIN PROTEIN 44-RELATED"/>
    <property type="match status" value="1"/>
</dbReference>
<protein>
    <recommendedName>
        <fullName evidence="9">Mitochondrial pyruvate carrier</fullName>
    </recommendedName>
</protein>